<proteinExistence type="predicted"/>
<organism evidence="2">
    <name type="scientific">marine sediment metagenome</name>
    <dbReference type="NCBI Taxonomy" id="412755"/>
    <lineage>
        <taxon>unclassified sequences</taxon>
        <taxon>metagenomes</taxon>
        <taxon>ecological metagenomes</taxon>
    </lineage>
</organism>
<dbReference type="EMBL" id="LAZR01004339">
    <property type="protein sequence ID" value="KKN09527.1"/>
    <property type="molecule type" value="Genomic_DNA"/>
</dbReference>
<evidence type="ECO:0000256" key="1">
    <source>
        <dbReference type="SAM" id="Phobius"/>
    </source>
</evidence>
<feature type="transmembrane region" description="Helical" evidence="1">
    <location>
        <begin position="20"/>
        <end position="43"/>
    </location>
</feature>
<reference evidence="2" key="1">
    <citation type="journal article" date="2015" name="Nature">
        <title>Complex archaea that bridge the gap between prokaryotes and eukaryotes.</title>
        <authorList>
            <person name="Spang A."/>
            <person name="Saw J.H."/>
            <person name="Jorgensen S.L."/>
            <person name="Zaremba-Niedzwiedzka K."/>
            <person name="Martijn J."/>
            <person name="Lind A.E."/>
            <person name="van Eijk R."/>
            <person name="Schleper C."/>
            <person name="Guy L."/>
            <person name="Ettema T.J."/>
        </authorList>
    </citation>
    <scope>NUCLEOTIDE SEQUENCE</scope>
</reference>
<dbReference type="AlphaFoldDB" id="A0A0F9NC49"/>
<comment type="caution">
    <text evidence="2">The sequence shown here is derived from an EMBL/GenBank/DDBJ whole genome shotgun (WGS) entry which is preliminary data.</text>
</comment>
<name>A0A0F9NC49_9ZZZZ</name>
<sequence length="190" mass="22139">MIESDKIEVVDFSGEDFSKFSFPCSVLLFFVFILAILNITLMILFPSSLIITFISLGIIAVFVLYFYFVTTKNLGKIRRFSISSEEIEISIPDIPTFQIFWAEFDKIEIKVISFNFKPFLKYSFHFIKDKSEKTFSFSLWDFPKKKADYILVLTKNYAGKLGKVFTAVKEKEISGIYQVENLNIKILKEF</sequence>
<feature type="transmembrane region" description="Helical" evidence="1">
    <location>
        <begin position="49"/>
        <end position="69"/>
    </location>
</feature>
<accession>A0A0F9NC49</accession>
<gene>
    <name evidence="2" type="ORF">LCGC14_1045760</name>
</gene>
<keyword evidence="1" id="KW-1133">Transmembrane helix</keyword>
<keyword evidence="1" id="KW-0472">Membrane</keyword>
<protein>
    <submittedName>
        <fullName evidence="2">Uncharacterized protein</fullName>
    </submittedName>
</protein>
<evidence type="ECO:0000313" key="2">
    <source>
        <dbReference type="EMBL" id="KKN09527.1"/>
    </source>
</evidence>
<keyword evidence="1" id="KW-0812">Transmembrane</keyword>